<dbReference type="Proteomes" id="UP000307440">
    <property type="component" value="Unassembled WGS sequence"/>
</dbReference>
<sequence>MDALVAICGSASLRSLKINGGPMSLLTCCSPSVKTLILESMHDYVLSSGTPAHEPPARKFAVATRLKTLKIHKYYYEEENPYPKIHNLSGLDLSSLKSIEMTSTGSGGSMYSETGMNHLLQYCPSSLEEVILELYEPRRKVAGDFPDLSRFVGLTKATFFIRSPEPLHNSKSEGDWGLFLMSQVINSIPASSPLKSVDICVMHLRQSGDEPRRLSAFYQDNYQEWDDIFDSLFKSSKFPDLRNLTLTIYRPKYTAFMPLPPIAGVS</sequence>
<accession>A0A5C3KIP2</accession>
<evidence type="ECO:0000313" key="2">
    <source>
        <dbReference type="Proteomes" id="UP000307440"/>
    </source>
</evidence>
<organism evidence="1 2">
    <name type="scientific">Coprinopsis marcescibilis</name>
    <name type="common">Agaric fungus</name>
    <name type="synonym">Psathyrella marcescibilis</name>
    <dbReference type="NCBI Taxonomy" id="230819"/>
    <lineage>
        <taxon>Eukaryota</taxon>
        <taxon>Fungi</taxon>
        <taxon>Dikarya</taxon>
        <taxon>Basidiomycota</taxon>
        <taxon>Agaricomycotina</taxon>
        <taxon>Agaricomycetes</taxon>
        <taxon>Agaricomycetidae</taxon>
        <taxon>Agaricales</taxon>
        <taxon>Agaricineae</taxon>
        <taxon>Psathyrellaceae</taxon>
        <taxon>Coprinopsis</taxon>
    </lineage>
</organism>
<evidence type="ECO:0000313" key="1">
    <source>
        <dbReference type="EMBL" id="TFK19747.1"/>
    </source>
</evidence>
<proteinExistence type="predicted"/>
<protein>
    <submittedName>
        <fullName evidence="1">Uncharacterized protein</fullName>
    </submittedName>
</protein>
<dbReference type="AlphaFoldDB" id="A0A5C3KIP2"/>
<reference evidence="1 2" key="1">
    <citation type="journal article" date="2019" name="Nat. Ecol. Evol.">
        <title>Megaphylogeny resolves global patterns of mushroom evolution.</title>
        <authorList>
            <person name="Varga T."/>
            <person name="Krizsan K."/>
            <person name="Foldi C."/>
            <person name="Dima B."/>
            <person name="Sanchez-Garcia M."/>
            <person name="Sanchez-Ramirez S."/>
            <person name="Szollosi G.J."/>
            <person name="Szarkandi J.G."/>
            <person name="Papp V."/>
            <person name="Albert L."/>
            <person name="Andreopoulos W."/>
            <person name="Angelini C."/>
            <person name="Antonin V."/>
            <person name="Barry K.W."/>
            <person name="Bougher N.L."/>
            <person name="Buchanan P."/>
            <person name="Buyck B."/>
            <person name="Bense V."/>
            <person name="Catcheside P."/>
            <person name="Chovatia M."/>
            <person name="Cooper J."/>
            <person name="Damon W."/>
            <person name="Desjardin D."/>
            <person name="Finy P."/>
            <person name="Geml J."/>
            <person name="Haridas S."/>
            <person name="Hughes K."/>
            <person name="Justo A."/>
            <person name="Karasinski D."/>
            <person name="Kautmanova I."/>
            <person name="Kiss B."/>
            <person name="Kocsube S."/>
            <person name="Kotiranta H."/>
            <person name="LaButti K.M."/>
            <person name="Lechner B.E."/>
            <person name="Liimatainen K."/>
            <person name="Lipzen A."/>
            <person name="Lukacs Z."/>
            <person name="Mihaltcheva S."/>
            <person name="Morgado L.N."/>
            <person name="Niskanen T."/>
            <person name="Noordeloos M.E."/>
            <person name="Ohm R.A."/>
            <person name="Ortiz-Santana B."/>
            <person name="Ovrebo C."/>
            <person name="Racz N."/>
            <person name="Riley R."/>
            <person name="Savchenko A."/>
            <person name="Shiryaev A."/>
            <person name="Soop K."/>
            <person name="Spirin V."/>
            <person name="Szebenyi C."/>
            <person name="Tomsovsky M."/>
            <person name="Tulloss R.E."/>
            <person name="Uehling J."/>
            <person name="Grigoriev I.V."/>
            <person name="Vagvolgyi C."/>
            <person name="Papp T."/>
            <person name="Martin F.M."/>
            <person name="Miettinen O."/>
            <person name="Hibbett D.S."/>
            <person name="Nagy L.G."/>
        </authorList>
    </citation>
    <scope>NUCLEOTIDE SEQUENCE [LARGE SCALE GENOMIC DNA]</scope>
    <source>
        <strain evidence="1 2">CBS 121175</strain>
    </source>
</reference>
<name>A0A5C3KIP2_COPMA</name>
<dbReference type="EMBL" id="ML210327">
    <property type="protein sequence ID" value="TFK19747.1"/>
    <property type="molecule type" value="Genomic_DNA"/>
</dbReference>
<keyword evidence="2" id="KW-1185">Reference proteome</keyword>
<gene>
    <name evidence="1" type="ORF">FA15DRAFT_723328</name>
</gene>